<evidence type="ECO:0000256" key="1">
    <source>
        <dbReference type="SAM" id="MobiDB-lite"/>
    </source>
</evidence>
<comment type="caution">
    <text evidence="3">The sequence shown here is derived from an EMBL/GenBank/DDBJ whole genome shotgun (WGS) entry which is preliminary data.</text>
</comment>
<keyword evidence="4" id="KW-1185">Reference proteome</keyword>
<proteinExistence type="predicted"/>
<name>A0A5D0TRS4_9ACTN</name>
<dbReference type="EMBL" id="VSFF01000016">
    <property type="protein sequence ID" value="TYC08537.1"/>
    <property type="molecule type" value="Genomic_DNA"/>
</dbReference>
<evidence type="ECO:0000256" key="2">
    <source>
        <dbReference type="SAM" id="Phobius"/>
    </source>
</evidence>
<evidence type="ECO:0000313" key="3">
    <source>
        <dbReference type="EMBL" id="TYC08537.1"/>
    </source>
</evidence>
<dbReference type="OrthoDB" id="4039281at2"/>
<keyword evidence="2" id="KW-0472">Membrane</keyword>
<organism evidence="3 4">
    <name type="scientific">Actinomadura syzygii</name>
    <dbReference type="NCBI Taxonomy" id="1427538"/>
    <lineage>
        <taxon>Bacteria</taxon>
        <taxon>Bacillati</taxon>
        <taxon>Actinomycetota</taxon>
        <taxon>Actinomycetes</taxon>
        <taxon>Streptosporangiales</taxon>
        <taxon>Thermomonosporaceae</taxon>
        <taxon>Actinomadura</taxon>
    </lineage>
</organism>
<protein>
    <submittedName>
        <fullName evidence="3">Uncharacterized protein</fullName>
    </submittedName>
</protein>
<sequence length="306" mass="33030">MDSDKTDTAETANDDSTREEPRTPRYRHGVTGAELEARFDRWTGQKRRRLAARTPQDNHTLVRRCALVVLTSALVALAVLSGLSNRSYQQAASANDSQISDLGSEIAVAAGPGRTVTSKTLAALGADAARAAEQVAAKQQEFAGLSAAANHEVTSDKGNGAPGKAMNALVEHRRSLAEHWNKKSLIVADDLAYSFTTSPSFDDDEIDPRFPWYVRYDGMKASTPNAYAWRVESATPALDPPLRARVVWVCRDSKGIVLAWANAVFDGGTKTFGDLDLAITAQGAEHEQTTHADNRVPELGEAGDRP</sequence>
<feature type="region of interest" description="Disordered" evidence="1">
    <location>
        <begin position="283"/>
        <end position="306"/>
    </location>
</feature>
<feature type="region of interest" description="Disordered" evidence="1">
    <location>
        <begin position="1"/>
        <end position="28"/>
    </location>
</feature>
<dbReference type="AlphaFoldDB" id="A0A5D0TRS4"/>
<keyword evidence="2" id="KW-1133">Transmembrane helix</keyword>
<feature type="compositionally biased region" description="Basic and acidic residues" evidence="1">
    <location>
        <begin position="284"/>
        <end position="306"/>
    </location>
</feature>
<dbReference type="Proteomes" id="UP000322634">
    <property type="component" value="Unassembled WGS sequence"/>
</dbReference>
<keyword evidence="2" id="KW-0812">Transmembrane</keyword>
<evidence type="ECO:0000313" key="4">
    <source>
        <dbReference type="Proteomes" id="UP000322634"/>
    </source>
</evidence>
<reference evidence="3 4" key="1">
    <citation type="submission" date="2019-08" db="EMBL/GenBank/DDBJ databases">
        <title>Actinomadura sp. nov. CYP1-5 isolated from mountain soil.</title>
        <authorList>
            <person name="Songsumanus A."/>
            <person name="Kuncharoen N."/>
            <person name="Kudo T."/>
            <person name="Yuki M."/>
            <person name="Igarashi Y."/>
            <person name="Tanasupawat S."/>
        </authorList>
    </citation>
    <scope>NUCLEOTIDE SEQUENCE [LARGE SCALE GENOMIC DNA]</scope>
    <source>
        <strain evidence="3 4">GKU157</strain>
    </source>
</reference>
<dbReference type="RefSeq" id="WP_148354786.1">
    <property type="nucleotide sequence ID" value="NZ_JBHSBF010000002.1"/>
</dbReference>
<gene>
    <name evidence="3" type="ORF">FXF65_37200</name>
</gene>
<accession>A0A5D0TRS4</accession>
<feature type="transmembrane region" description="Helical" evidence="2">
    <location>
        <begin position="65"/>
        <end position="83"/>
    </location>
</feature>